<evidence type="ECO:0000313" key="2">
    <source>
        <dbReference type="Proteomes" id="UP001203342"/>
    </source>
</evidence>
<dbReference type="PROSITE" id="PS51257">
    <property type="entry name" value="PROKAR_LIPOPROTEIN"/>
    <property type="match status" value="1"/>
</dbReference>
<reference evidence="1 2" key="1">
    <citation type="submission" date="2022-05" db="EMBL/GenBank/DDBJ databases">
        <title>Flavobacterium sp., isolated from activated sludge.</title>
        <authorList>
            <person name="Ran Q."/>
        </authorList>
    </citation>
    <scope>NUCLEOTIDE SEQUENCE [LARGE SCALE GENOMIC DNA]</scope>
    <source>
        <strain evidence="1 2">HXWNR69</strain>
    </source>
</reference>
<accession>A0ABT0THF6</accession>
<evidence type="ECO:0000313" key="1">
    <source>
        <dbReference type="EMBL" id="MCL9770383.1"/>
    </source>
</evidence>
<dbReference type="Gene3D" id="2.120.10.30">
    <property type="entry name" value="TolB, C-terminal domain"/>
    <property type="match status" value="1"/>
</dbReference>
<proteinExistence type="predicted"/>
<dbReference type="InterPro" id="IPR011042">
    <property type="entry name" value="6-blade_b-propeller_TolB-like"/>
</dbReference>
<name>A0ABT0THF6_9FLAO</name>
<keyword evidence="2" id="KW-1185">Reference proteome</keyword>
<sequence>MHKLLLVGFWILFSSCQQQEATPLQVIQDFPKGLKEVSGIAYSDGLIYALEDSGNPNEVVVLDTLGKIVKTITIAGIANTDWEDLTFDKQGNLYIGDFGNNDNTRQDLAIYKVEKGQLQNNTVDSVAKISFYYPEQTQFPPNKKEMFYDVEAFFVYGDHFYLFTKNRSKGFDGTSYVYQIPNVPGHHRAQLVDKIITCSDYHNCVITSAAISPDGSTFALLSHSKVWLFQQYPKDDITKGKMTELNLHHYSQKEAITFTDNNQVFIADERVKKEGGTLYRLKLR</sequence>
<dbReference type="SUPFAM" id="SSF101898">
    <property type="entry name" value="NHL repeat"/>
    <property type="match status" value="1"/>
</dbReference>
<dbReference type="Proteomes" id="UP001203342">
    <property type="component" value="Unassembled WGS sequence"/>
</dbReference>
<comment type="caution">
    <text evidence="1">The sequence shown here is derived from an EMBL/GenBank/DDBJ whole genome shotgun (WGS) entry which is preliminary data.</text>
</comment>
<protein>
    <submittedName>
        <fullName evidence="1">Uncharacterized protein</fullName>
    </submittedName>
</protein>
<organism evidence="1 2">
    <name type="scientific">Flavobacterium fragile</name>
    <dbReference type="NCBI Taxonomy" id="2949085"/>
    <lineage>
        <taxon>Bacteria</taxon>
        <taxon>Pseudomonadati</taxon>
        <taxon>Bacteroidota</taxon>
        <taxon>Flavobacteriia</taxon>
        <taxon>Flavobacteriales</taxon>
        <taxon>Flavobacteriaceae</taxon>
        <taxon>Flavobacterium</taxon>
    </lineage>
</organism>
<dbReference type="EMBL" id="JAMLJN010000005">
    <property type="protein sequence ID" value="MCL9770383.1"/>
    <property type="molecule type" value="Genomic_DNA"/>
</dbReference>
<gene>
    <name evidence="1" type="ORF">NAT47_08125</name>
</gene>